<feature type="domain" description="TonB-dependent receptor plug" evidence="13">
    <location>
        <begin position="101"/>
        <end position="208"/>
    </location>
</feature>
<keyword evidence="9 10" id="KW-0998">Cell outer membrane</keyword>
<dbReference type="SUPFAM" id="SSF49464">
    <property type="entry name" value="Carboxypeptidase regulatory domain-like"/>
    <property type="match status" value="1"/>
</dbReference>
<dbReference type="PANTHER" id="PTHR30069:SF29">
    <property type="entry name" value="HEMOGLOBIN AND HEMOGLOBIN-HAPTOGLOBIN-BINDING PROTEIN 1-RELATED"/>
    <property type="match status" value="1"/>
</dbReference>
<dbReference type="AlphaFoldDB" id="A0A3N4MSI1"/>
<dbReference type="InterPro" id="IPR000531">
    <property type="entry name" value="Beta-barrel_TonB"/>
</dbReference>
<comment type="caution">
    <text evidence="14">The sequence shown here is derived from an EMBL/GenBank/DDBJ whole genome shotgun (WGS) entry which is preliminary data.</text>
</comment>
<sequence>MAQHTLTAIIKDAETKEPLAGASALLAGTGKGAVADEHGIVSITGIPAGKQAVVFRFVGYAEKTDTLTFPFNDTLVVLLEHEGEEMEEIVISSTRSNRSIDDIPTRVEFIAGEELEEKGNMKPGDIRMMLNESTGIQTQQVSATSANSSIRIQGLDGRYTQILKDGFPLYAGFSGGLGLLQTPPLDLKQVEVIKGSASTLYGGGAIAGLVNLISRTPTGERDLRFLVNGTSAGGLDLSGFYGQRFKKAGLTVFASRNSNRAYDPSNTGFTAIPKFERYVINPKLFLYFTEKSKLNFGVNYITEDRTGGDIEYIKGRGDDTHSYFEQNNTRRFSTQLAFDQAFNENSSLSVKNSVNVFNRKISIPGYVFDGKQLSSYTEAAYSHRRENMEWIAGLNVYTDNFKEKQTDTIPKRDYDQNTIGAFVQNTWKANEWLQLETGLRGDYIVDYGFVVLPRLSALFKFSPKVSSRLGGGLGYKTPTIFTEETERIQYRSVLPISPDDNELERSYGVNFDVNYQTGLFDDKVSFSINQMFFYTRISDPLLMNTAPGNLYRLENVDGYISTKGWETNLKLGYGDFKLFVGYTFTDAQLDENGIKRENPLTARHRLNNVLMYEIEEKWKIGLEAYYYSKQQLSDGTTGKPYWICGFMAEKLWERFSLFINFENFLDARQTRFDTIYTGTVTNPVFRDIYAPLDGFVVNGGLKLKL</sequence>
<organism evidence="14 15">
    <name type="scientific">Chitinophaga barathri</name>
    <dbReference type="NCBI Taxonomy" id="1647451"/>
    <lineage>
        <taxon>Bacteria</taxon>
        <taxon>Pseudomonadati</taxon>
        <taxon>Bacteroidota</taxon>
        <taxon>Chitinophagia</taxon>
        <taxon>Chitinophagales</taxon>
        <taxon>Chitinophagaceae</taxon>
        <taxon>Chitinophaga</taxon>
    </lineage>
</organism>
<evidence type="ECO:0000256" key="8">
    <source>
        <dbReference type="ARBA" id="ARBA00023170"/>
    </source>
</evidence>
<evidence type="ECO:0000256" key="5">
    <source>
        <dbReference type="ARBA" id="ARBA00022729"/>
    </source>
</evidence>
<keyword evidence="3 10" id="KW-1134">Transmembrane beta strand</keyword>
<evidence type="ECO:0000256" key="9">
    <source>
        <dbReference type="ARBA" id="ARBA00023237"/>
    </source>
</evidence>
<keyword evidence="15" id="KW-1185">Reference proteome</keyword>
<dbReference type="InterPro" id="IPR008969">
    <property type="entry name" value="CarboxyPept-like_regulatory"/>
</dbReference>
<feature type="domain" description="TonB-dependent receptor-like beta-barrel" evidence="12">
    <location>
        <begin position="293"/>
        <end position="663"/>
    </location>
</feature>
<proteinExistence type="inferred from homology"/>
<dbReference type="OrthoDB" id="1109239at2"/>
<dbReference type="GO" id="GO:0015344">
    <property type="term" value="F:siderophore uptake transmembrane transporter activity"/>
    <property type="evidence" value="ECO:0007669"/>
    <property type="project" value="TreeGrafter"/>
</dbReference>
<evidence type="ECO:0000256" key="3">
    <source>
        <dbReference type="ARBA" id="ARBA00022452"/>
    </source>
</evidence>
<evidence type="ECO:0000256" key="7">
    <source>
        <dbReference type="ARBA" id="ARBA00023136"/>
    </source>
</evidence>
<dbReference type="Proteomes" id="UP000279089">
    <property type="component" value="Unassembled WGS sequence"/>
</dbReference>
<evidence type="ECO:0000256" key="11">
    <source>
        <dbReference type="RuleBase" id="RU003357"/>
    </source>
</evidence>
<dbReference type="Gene3D" id="2.170.130.10">
    <property type="entry name" value="TonB-dependent receptor, plug domain"/>
    <property type="match status" value="1"/>
</dbReference>
<evidence type="ECO:0000256" key="6">
    <source>
        <dbReference type="ARBA" id="ARBA00023077"/>
    </source>
</evidence>
<dbReference type="Pfam" id="PF07715">
    <property type="entry name" value="Plug"/>
    <property type="match status" value="1"/>
</dbReference>
<evidence type="ECO:0000256" key="1">
    <source>
        <dbReference type="ARBA" id="ARBA00004571"/>
    </source>
</evidence>
<dbReference type="SUPFAM" id="SSF56935">
    <property type="entry name" value="Porins"/>
    <property type="match status" value="1"/>
</dbReference>
<dbReference type="PROSITE" id="PS52016">
    <property type="entry name" value="TONB_DEPENDENT_REC_3"/>
    <property type="match status" value="1"/>
</dbReference>
<evidence type="ECO:0000256" key="2">
    <source>
        <dbReference type="ARBA" id="ARBA00022448"/>
    </source>
</evidence>
<dbReference type="InterPro" id="IPR036942">
    <property type="entry name" value="Beta-barrel_TonB_sf"/>
</dbReference>
<reference evidence="15" key="1">
    <citation type="submission" date="2018-11" db="EMBL/GenBank/DDBJ databases">
        <title>Chitinophaga lutea sp.nov., isolate from arsenic contaminated soil.</title>
        <authorList>
            <person name="Zong Y."/>
        </authorList>
    </citation>
    <scope>NUCLEOTIDE SEQUENCE [LARGE SCALE GENOMIC DNA]</scope>
    <source>
        <strain evidence="15">YLT18</strain>
    </source>
</reference>
<dbReference type="GO" id="GO:0044718">
    <property type="term" value="P:siderophore transmembrane transport"/>
    <property type="evidence" value="ECO:0007669"/>
    <property type="project" value="TreeGrafter"/>
</dbReference>
<keyword evidence="6 11" id="KW-0798">TonB box</keyword>
<keyword evidence="4 10" id="KW-0812">Transmembrane</keyword>
<dbReference type="PANTHER" id="PTHR30069">
    <property type="entry name" value="TONB-DEPENDENT OUTER MEMBRANE RECEPTOR"/>
    <property type="match status" value="1"/>
</dbReference>
<dbReference type="Pfam" id="PF13715">
    <property type="entry name" value="CarbopepD_reg_2"/>
    <property type="match status" value="1"/>
</dbReference>
<keyword evidence="8 14" id="KW-0675">Receptor</keyword>
<dbReference type="InterPro" id="IPR037066">
    <property type="entry name" value="Plug_dom_sf"/>
</dbReference>
<evidence type="ECO:0000259" key="13">
    <source>
        <dbReference type="Pfam" id="PF07715"/>
    </source>
</evidence>
<dbReference type="InterPro" id="IPR039426">
    <property type="entry name" value="TonB-dep_rcpt-like"/>
</dbReference>
<evidence type="ECO:0000256" key="10">
    <source>
        <dbReference type="PROSITE-ProRule" id="PRU01360"/>
    </source>
</evidence>
<comment type="similarity">
    <text evidence="10 11">Belongs to the TonB-dependent receptor family.</text>
</comment>
<evidence type="ECO:0000259" key="12">
    <source>
        <dbReference type="Pfam" id="PF00593"/>
    </source>
</evidence>
<dbReference type="Pfam" id="PF00593">
    <property type="entry name" value="TonB_dep_Rec_b-barrel"/>
    <property type="match status" value="1"/>
</dbReference>
<accession>A0A3N4MSI1</accession>
<keyword evidence="7 10" id="KW-0472">Membrane</keyword>
<dbReference type="EMBL" id="RMBX01000016">
    <property type="protein sequence ID" value="RPD38363.1"/>
    <property type="molecule type" value="Genomic_DNA"/>
</dbReference>
<dbReference type="Gene3D" id="2.40.170.20">
    <property type="entry name" value="TonB-dependent receptor, beta-barrel domain"/>
    <property type="match status" value="1"/>
</dbReference>
<dbReference type="Gene3D" id="2.60.40.1120">
    <property type="entry name" value="Carboxypeptidase-like, regulatory domain"/>
    <property type="match status" value="1"/>
</dbReference>
<evidence type="ECO:0000313" key="15">
    <source>
        <dbReference type="Proteomes" id="UP000279089"/>
    </source>
</evidence>
<dbReference type="InterPro" id="IPR012910">
    <property type="entry name" value="Plug_dom"/>
</dbReference>
<keyword evidence="5" id="KW-0732">Signal</keyword>
<gene>
    <name evidence="14" type="ORF">EG028_25745</name>
</gene>
<keyword evidence="2 10" id="KW-0813">Transport</keyword>
<protein>
    <submittedName>
        <fullName evidence="14">TonB-dependent receptor</fullName>
    </submittedName>
</protein>
<evidence type="ECO:0000313" key="14">
    <source>
        <dbReference type="EMBL" id="RPD38363.1"/>
    </source>
</evidence>
<evidence type="ECO:0000256" key="4">
    <source>
        <dbReference type="ARBA" id="ARBA00022692"/>
    </source>
</evidence>
<comment type="subcellular location">
    <subcellularLocation>
        <location evidence="1 10">Cell outer membrane</location>
        <topology evidence="1 10">Multi-pass membrane protein</topology>
    </subcellularLocation>
</comment>
<dbReference type="GO" id="GO:0009279">
    <property type="term" value="C:cell outer membrane"/>
    <property type="evidence" value="ECO:0007669"/>
    <property type="project" value="UniProtKB-SubCell"/>
</dbReference>
<name>A0A3N4MSI1_9BACT</name>